<protein>
    <recommendedName>
        <fullName evidence="11">ascorbate ferrireductase (transmembrane)</fullName>
        <ecNumber evidence="11">7.2.1.3</ecNumber>
    </recommendedName>
</protein>
<evidence type="ECO:0000256" key="7">
    <source>
        <dbReference type="ARBA" id="ARBA00022982"/>
    </source>
</evidence>
<feature type="compositionally biased region" description="Low complexity" evidence="12">
    <location>
        <begin position="229"/>
        <end position="254"/>
    </location>
</feature>
<evidence type="ECO:0000256" key="4">
    <source>
        <dbReference type="ARBA" id="ARBA00022617"/>
    </source>
</evidence>
<name>A0A834JQE7_VESPE</name>
<dbReference type="AlphaFoldDB" id="A0A834JQE7"/>
<comment type="caution">
    <text evidence="15">The sequence shown here is derived from an EMBL/GenBank/DDBJ whole genome shotgun (WGS) entry which is preliminary data.</text>
</comment>
<proteinExistence type="predicted"/>
<dbReference type="EMBL" id="JACSDY010000024">
    <property type="protein sequence ID" value="KAF7389626.1"/>
    <property type="molecule type" value="Genomic_DNA"/>
</dbReference>
<dbReference type="EC" id="7.2.1.3" evidence="11"/>
<sequence>MTAEQRSPNPAKASPSSITIAISVLTHLLLLAPVIYIIVLSAKNYSPFSWHPILTTIGVGLLMLEAVFCVSGEAYISSRITRKNRILIHWLLQSLGFGLMLAGVIVIIVRKESRKNPVHFKSVHGKLGLSATILCALIILSGIFADNTKWFYPRVRPITIKIIHAVAGMLVTIVSLATVINGTYSWWPSTIVGRDLTFASFVIGTFFIMIKPVLGAVSRSKFMFRKTPSNTSNSSSSNSSISSNSSSSNSSSSSSSSSVLLVIVVVEYVRHVLRFVLFALLVAPSDVNSVMRYGR</sequence>
<keyword evidence="6" id="KW-0479">Metal-binding</keyword>
<evidence type="ECO:0000256" key="6">
    <source>
        <dbReference type="ARBA" id="ARBA00022723"/>
    </source>
</evidence>
<feature type="transmembrane region" description="Helical" evidence="13">
    <location>
        <begin position="196"/>
        <end position="217"/>
    </location>
</feature>
<dbReference type="Proteomes" id="UP000600918">
    <property type="component" value="Unassembled WGS sequence"/>
</dbReference>
<feature type="transmembrane region" description="Helical" evidence="13">
    <location>
        <begin position="53"/>
        <end position="76"/>
    </location>
</feature>
<keyword evidence="4" id="KW-0349">Heme</keyword>
<feature type="transmembrane region" description="Helical" evidence="13">
    <location>
        <begin position="20"/>
        <end position="41"/>
    </location>
</feature>
<keyword evidence="3" id="KW-0813">Transport</keyword>
<evidence type="ECO:0000256" key="5">
    <source>
        <dbReference type="ARBA" id="ARBA00022692"/>
    </source>
</evidence>
<organism evidence="15 16">
    <name type="scientific">Vespula pensylvanica</name>
    <name type="common">Western yellow jacket</name>
    <name type="synonym">Wasp</name>
    <dbReference type="NCBI Taxonomy" id="30213"/>
    <lineage>
        <taxon>Eukaryota</taxon>
        <taxon>Metazoa</taxon>
        <taxon>Ecdysozoa</taxon>
        <taxon>Arthropoda</taxon>
        <taxon>Hexapoda</taxon>
        <taxon>Insecta</taxon>
        <taxon>Pterygota</taxon>
        <taxon>Neoptera</taxon>
        <taxon>Endopterygota</taxon>
        <taxon>Hymenoptera</taxon>
        <taxon>Apocrita</taxon>
        <taxon>Aculeata</taxon>
        <taxon>Vespoidea</taxon>
        <taxon>Vespidae</taxon>
        <taxon>Vespinae</taxon>
        <taxon>Vespula</taxon>
    </lineage>
</organism>
<dbReference type="GO" id="GO:0140571">
    <property type="term" value="F:transmembrane ascorbate ferrireductase activity"/>
    <property type="evidence" value="ECO:0007669"/>
    <property type="project" value="UniProtKB-EC"/>
</dbReference>
<gene>
    <name evidence="15" type="ORF">H0235_018110</name>
</gene>
<dbReference type="InterPro" id="IPR045150">
    <property type="entry name" value="CYB561D1/2"/>
</dbReference>
<evidence type="ECO:0000256" key="13">
    <source>
        <dbReference type="SAM" id="Phobius"/>
    </source>
</evidence>
<dbReference type="CDD" id="cd08761">
    <property type="entry name" value="Cyt_b561_CYB561D2_like"/>
    <property type="match status" value="1"/>
</dbReference>
<feature type="transmembrane region" description="Helical" evidence="13">
    <location>
        <begin position="158"/>
        <end position="184"/>
    </location>
</feature>
<comment type="cofactor">
    <cofactor evidence="1">
        <name>heme b</name>
        <dbReference type="ChEBI" id="CHEBI:60344"/>
    </cofactor>
</comment>
<feature type="transmembrane region" description="Helical" evidence="13">
    <location>
        <begin position="129"/>
        <end position="146"/>
    </location>
</feature>
<evidence type="ECO:0000256" key="3">
    <source>
        <dbReference type="ARBA" id="ARBA00022448"/>
    </source>
</evidence>
<dbReference type="PANTHER" id="PTHR15422">
    <property type="entry name" value="OS05G0565100 PROTEIN"/>
    <property type="match status" value="1"/>
</dbReference>
<evidence type="ECO:0000256" key="11">
    <source>
        <dbReference type="ARBA" id="ARBA00024225"/>
    </source>
</evidence>
<keyword evidence="9" id="KW-0408">Iron</keyword>
<keyword evidence="10 13" id="KW-0472">Membrane</keyword>
<reference evidence="15" key="1">
    <citation type="journal article" date="2020" name="G3 (Bethesda)">
        <title>High-Quality Assemblies for Three Invasive Social Wasps from the &lt;i&gt;Vespula&lt;/i&gt; Genus.</title>
        <authorList>
            <person name="Harrop T.W.R."/>
            <person name="Guhlin J."/>
            <person name="McLaughlin G.M."/>
            <person name="Permina E."/>
            <person name="Stockwell P."/>
            <person name="Gilligan J."/>
            <person name="Le Lec M.F."/>
            <person name="Gruber M.A.M."/>
            <person name="Quinn O."/>
            <person name="Lovegrove M."/>
            <person name="Duncan E.J."/>
            <person name="Remnant E.J."/>
            <person name="Van Eeckhoven J."/>
            <person name="Graham B."/>
            <person name="Knapp R.A."/>
            <person name="Langford K.W."/>
            <person name="Kronenberg Z."/>
            <person name="Press M.O."/>
            <person name="Eacker S.M."/>
            <person name="Wilson-Rankin E.E."/>
            <person name="Purcell J."/>
            <person name="Lester P.J."/>
            <person name="Dearden P.K."/>
        </authorList>
    </citation>
    <scope>NUCLEOTIDE SEQUENCE</scope>
    <source>
        <strain evidence="15">Volc-1</strain>
    </source>
</reference>
<evidence type="ECO:0000256" key="12">
    <source>
        <dbReference type="SAM" id="MobiDB-lite"/>
    </source>
</evidence>
<dbReference type="PROSITE" id="PS50939">
    <property type="entry name" value="CYTOCHROME_B561"/>
    <property type="match status" value="1"/>
</dbReference>
<evidence type="ECO:0000313" key="16">
    <source>
        <dbReference type="Proteomes" id="UP000600918"/>
    </source>
</evidence>
<evidence type="ECO:0000256" key="2">
    <source>
        <dbReference type="ARBA" id="ARBA00004141"/>
    </source>
</evidence>
<feature type="transmembrane region" description="Helical" evidence="13">
    <location>
        <begin position="88"/>
        <end position="109"/>
    </location>
</feature>
<evidence type="ECO:0000256" key="8">
    <source>
        <dbReference type="ARBA" id="ARBA00022989"/>
    </source>
</evidence>
<dbReference type="Pfam" id="PF03188">
    <property type="entry name" value="Cytochrom_B561"/>
    <property type="match status" value="1"/>
</dbReference>
<dbReference type="Gene3D" id="1.20.120.1770">
    <property type="match status" value="1"/>
</dbReference>
<keyword evidence="5 13" id="KW-0812">Transmembrane</keyword>
<evidence type="ECO:0000256" key="1">
    <source>
        <dbReference type="ARBA" id="ARBA00001970"/>
    </source>
</evidence>
<dbReference type="PANTHER" id="PTHR15422:SF45">
    <property type="entry name" value="CYTOCHROME B561 DOMAIN-CONTAINING PROTEIN"/>
    <property type="match status" value="1"/>
</dbReference>
<dbReference type="GO" id="GO:0046872">
    <property type="term" value="F:metal ion binding"/>
    <property type="evidence" value="ECO:0007669"/>
    <property type="project" value="UniProtKB-KW"/>
</dbReference>
<dbReference type="InterPro" id="IPR006593">
    <property type="entry name" value="Cyt_b561/ferric_Rdtase_TM"/>
</dbReference>
<feature type="region of interest" description="Disordered" evidence="12">
    <location>
        <begin position="227"/>
        <end position="254"/>
    </location>
</feature>
<comment type="subcellular location">
    <subcellularLocation>
        <location evidence="2">Membrane</location>
        <topology evidence="2">Multi-pass membrane protein</topology>
    </subcellularLocation>
</comment>
<dbReference type="SMART" id="SM00665">
    <property type="entry name" value="B561"/>
    <property type="match status" value="1"/>
</dbReference>
<evidence type="ECO:0000313" key="15">
    <source>
        <dbReference type="EMBL" id="KAF7389626.1"/>
    </source>
</evidence>
<evidence type="ECO:0000256" key="10">
    <source>
        <dbReference type="ARBA" id="ARBA00023136"/>
    </source>
</evidence>
<evidence type="ECO:0000256" key="9">
    <source>
        <dbReference type="ARBA" id="ARBA00023004"/>
    </source>
</evidence>
<dbReference type="GO" id="GO:0016020">
    <property type="term" value="C:membrane"/>
    <property type="evidence" value="ECO:0007669"/>
    <property type="project" value="UniProtKB-SubCell"/>
</dbReference>
<keyword evidence="16" id="KW-1185">Reference proteome</keyword>
<dbReference type="GO" id="GO:0140575">
    <property type="term" value="F:transmembrane monodehydroascorbate reductase activity"/>
    <property type="evidence" value="ECO:0007669"/>
    <property type="project" value="InterPro"/>
</dbReference>
<keyword evidence="8 13" id="KW-1133">Transmembrane helix</keyword>
<keyword evidence="7" id="KW-0249">Electron transport</keyword>
<feature type="domain" description="Cytochrome b561" evidence="14">
    <location>
        <begin position="18"/>
        <end position="219"/>
    </location>
</feature>
<accession>A0A834JQE7</accession>
<evidence type="ECO:0000259" key="14">
    <source>
        <dbReference type="PROSITE" id="PS50939"/>
    </source>
</evidence>